<feature type="region of interest" description="Disordered" evidence="1">
    <location>
        <begin position="1"/>
        <end position="192"/>
    </location>
</feature>
<gene>
    <name evidence="2" type="ORF">N7469_009457</name>
</gene>
<evidence type="ECO:0000313" key="2">
    <source>
        <dbReference type="EMBL" id="KAJ5223217.1"/>
    </source>
</evidence>
<dbReference type="GeneID" id="81387531"/>
<reference evidence="2" key="2">
    <citation type="journal article" date="2023" name="IMA Fungus">
        <title>Comparative genomic study of the Penicillium genus elucidates a diverse pangenome and 15 lateral gene transfer events.</title>
        <authorList>
            <person name="Petersen C."/>
            <person name="Sorensen T."/>
            <person name="Nielsen M.R."/>
            <person name="Sondergaard T.E."/>
            <person name="Sorensen J.L."/>
            <person name="Fitzpatrick D.A."/>
            <person name="Frisvad J.C."/>
            <person name="Nielsen K.L."/>
        </authorList>
    </citation>
    <scope>NUCLEOTIDE SEQUENCE</scope>
    <source>
        <strain evidence="2">IBT 23319</strain>
    </source>
</reference>
<name>A0A9W9THN5_PENCI</name>
<proteinExistence type="predicted"/>
<keyword evidence="3" id="KW-1185">Reference proteome</keyword>
<dbReference type="RefSeq" id="XP_056498129.1">
    <property type="nucleotide sequence ID" value="XM_056648364.1"/>
</dbReference>
<evidence type="ECO:0000313" key="3">
    <source>
        <dbReference type="Proteomes" id="UP001147733"/>
    </source>
</evidence>
<protein>
    <submittedName>
        <fullName evidence="2">Uncharacterized protein</fullName>
    </submittedName>
</protein>
<sequence>MAGAHEAPGRRGAPGVPGTTRAAIQLPPLSPSAPVRTQVFPPGRPGGRRRAAAYGPRVEGPDPVDDAGERRIPRGGSPPGIWCQAWPAAIHPQTPSVPGAQRPPGFGRSDDGPSGGEPGGGARRRRRRSSIGGGVGHEVTQGTSPGEGIVQAGKGPLHPTDAGQRGTTTRRGGRRGDCGGYYGDGPCTTFFP</sequence>
<dbReference type="EMBL" id="JAPQKT010000008">
    <property type="protein sequence ID" value="KAJ5223217.1"/>
    <property type="molecule type" value="Genomic_DNA"/>
</dbReference>
<dbReference type="OrthoDB" id="4348407at2759"/>
<accession>A0A9W9THN5</accession>
<reference evidence="2" key="1">
    <citation type="submission" date="2022-11" db="EMBL/GenBank/DDBJ databases">
        <authorList>
            <person name="Petersen C."/>
        </authorList>
    </citation>
    <scope>NUCLEOTIDE SEQUENCE</scope>
    <source>
        <strain evidence="2">IBT 23319</strain>
    </source>
</reference>
<dbReference type="Proteomes" id="UP001147733">
    <property type="component" value="Unassembled WGS sequence"/>
</dbReference>
<feature type="compositionally biased region" description="Low complexity" evidence="1">
    <location>
        <begin position="10"/>
        <end position="21"/>
    </location>
</feature>
<comment type="caution">
    <text evidence="2">The sequence shown here is derived from an EMBL/GenBank/DDBJ whole genome shotgun (WGS) entry which is preliminary data.</text>
</comment>
<evidence type="ECO:0000256" key="1">
    <source>
        <dbReference type="SAM" id="MobiDB-lite"/>
    </source>
</evidence>
<dbReference type="AlphaFoldDB" id="A0A9W9THN5"/>
<organism evidence="2 3">
    <name type="scientific">Penicillium citrinum</name>
    <dbReference type="NCBI Taxonomy" id="5077"/>
    <lineage>
        <taxon>Eukaryota</taxon>
        <taxon>Fungi</taxon>
        <taxon>Dikarya</taxon>
        <taxon>Ascomycota</taxon>
        <taxon>Pezizomycotina</taxon>
        <taxon>Eurotiomycetes</taxon>
        <taxon>Eurotiomycetidae</taxon>
        <taxon>Eurotiales</taxon>
        <taxon>Aspergillaceae</taxon>
        <taxon>Penicillium</taxon>
    </lineage>
</organism>